<feature type="region of interest" description="Disordered" evidence="1">
    <location>
        <begin position="1"/>
        <end position="89"/>
    </location>
</feature>
<dbReference type="Proteomes" id="UP000250275">
    <property type="component" value="Unassembled WGS sequence"/>
</dbReference>
<gene>
    <name evidence="2" type="ORF">WN48_06951</name>
</gene>
<accession>A0A310SW54</accession>
<reference evidence="2 3" key="1">
    <citation type="submission" date="2015-07" db="EMBL/GenBank/DDBJ databases">
        <title>The genome of Eufriesea mexicana.</title>
        <authorList>
            <person name="Pan H."/>
            <person name="Kapheim K."/>
        </authorList>
    </citation>
    <scope>NUCLEOTIDE SEQUENCE [LARGE SCALE GENOMIC DNA]</scope>
    <source>
        <strain evidence="2">0111107269</strain>
        <tissue evidence="2">Whole body</tissue>
    </source>
</reference>
<evidence type="ECO:0000256" key="1">
    <source>
        <dbReference type="SAM" id="MobiDB-lite"/>
    </source>
</evidence>
<keyword evidence="3" id="KW-1185">Reference proteome</keyword>
<proteinExistence type="predicted"/>
<dbReference type="AlphaFoldDB" id="A0A310SW54"/>
<organism evidence="2 3">
    <name type="scientific">Eufriesea mexicana</name>
    <dbReference type="NCBI Taxonomy" id="516756"/>
    <lineage>
        <taxon>Eukaryota</taxon>
        <taxon>Metazoa</taxon>
        <taxon>Ecdysozoa</taxon>
        <taxon>Arthropoda</taxon>
        <taxon>Hexapoda</taxon>
        <taxon>Insecta</taxon>
        <taxon>Pterygota</taxon>
        <taxon>Neoptera</taxon>
        <taxon>Endopterygota</taxon>
        <taxon>Hymenoptera</taxon>
        <taxon>Apocrita</taxon>
        <taxon>Aculeata</taxon>
        <taxon>Apoidea</taxon>
        <taxon>Anthophila</taxon>
        <taxon>Apidae</taxon>
        <taxon>Eufriesea</taxon>
    </lineage>
</organism>
<evidence type="ECO:0000313" key="2">
    <source>
        <dbReference type="EMBL" id="OAD62573.1"/>
    </source>
</evidence>
<sequence length="89" mass="9671">MAVRGLDAGMSDRGGIGQGDQSDAEKDQKSIWHGVSWKGSRNAWPGQVESRRTTSGPRRLNSDAVDGVEPAVHQQQQHAAESFDDRPTD</sequence>
<evidence type="ECO:0000313" key="3">
    <source>
        <dbReference type="Proteomes" id="UP000250275"/>
    </source>
</evidence>
<protein>
    <submittedName>
        <fullName evidence="2">Uncharacterized protein</fullName>
    </submittedName>
</protein>
<dbReference type="EMBL" id="KQ759847">
    <property type="protein sequence ID" value="OAD62573.1"/>
    <property type="molecule type" value="Genomic_DNA"/>
</dbReference>
<name>A0A310SW54_9HYME</name>